<dbReference type="Proteomes" id="UP001222932">
    <property type="component" value="Unassembled WGS sequence"/>
</dbReference>
<dbReference type="GO" id="GO:0016747">
    <property type="term" value="F:acyltransferase activity, transferring groups other than amino-acyl groups"/>
    <property type="evidence" value="ECO:0007669"/>
    <property type="project" value="InterPro"/>
</dbReference>
<dbReference type="EMBL" id="BTCM01000002">
    <property type="protein sequence ID" value="GMK54967.1"/>
    <property type="molecule type" value="Genomic_DNA"/>
</dbReference>
<dbReference type="Gene3D" id="3.40.630.30">
    <property type="match status" value="1"/>
</dbReference>
<name>A0AAD3YAL0_9TREE</name>
<dbReference type="Pfam" id="PF00583">
    <property type="entry name" value="Acetyltransf_1"/>
    <property type="match status" value="1"/>
</dbReference>
<accession>A0AAD3YAL0</accession>
<dbReference type="SUPFAM" id="SSF55729">
    <property type="entry name" value="Acyl-CoA N-acyltransferases (Nat)"/>
    <property type="match status" value="1"/>
</dbReference>
<comment type="caution">
    <text evidence="2">The sequence shown here is derived from an EMBL/GenBank/DDBJ whole genome shotgun (WGS) entry which is preliminary data.</text>
</comment>
<dbReference type="InterPro" id="IPR016181">
    <property type="entry name" value="Acyl_CoA_acyltransferase"/>
</dbReference>
<evidence type="ECO:0000259" key="1">
    <source>
        <dbReference type="PROSITE" id="PS51186"/>
    </source>
</evidence>
<dbReference type="InterPro" id="IPR000182">
    <property type="entry name" value="GNAT_dom"/>
</dbReference>
<organism evidence="2 3">
    <name type="scientific">Cutaneotrichosporon spelunceum</name>
    <dbReference type="NCBI Taxonomy" id="1672016"/>
    <lineage>
        <taxon>Eukaryota</taxon>
        <taxon>Fungi</taxon>
        <taxon>Dikarya</taxon>
        <taxon>Basidiomycota</taxon>
        <taxon>Agaricomycotina</taxon>
        <taxon>Tremellomycetes</taxon>
        <taxon>Trichosporonales</taxon>
        <taxon>Trichosporonaceae</taxon>
        <taxon>Cutaneotrichosporon</taxon>
    </lineage>
</organism>
<protein>
    <recommendedName>
        <fullName evidence="1">N-acetyltransferase domain-containing protein</fullName>
    </recommendedName>
</protein>
<evidence type="ECO:0000313" key="2">
    <source>
        <dbReference type="EMBL" id="GMK54967.1"/>
    </source>
</evidence>
<dbReference type="PROSITE" id="PS51186">
    <property type="entry name" value="GNAT"/>
    <property type="match status" value="1"/>
</dbReference>
<proteinExistence type="predicted"/>
<reference evidence="2" key="2">
    <citation type="submission" date="2023-06" db="EMBL/GenBank/DDBJ databases">
        <authorList>
            <person name="Kobayashi Y."/>
            <person name="Kayamori A."/>
            <person name="Aoki K."/>
            <person name="Shiwa Y."/>
            <person name="Fujita N."/>
            <person name="Sugita T."/>
            <person name="Iwasaki W."/>
            <person name="Tanaka N."/>
            <person name="Takashima M."/>
        </authorList>
    </citation>
    <scope>NUCLEOTIDE SEQUENCE</scope>
    <source>
        <strain evidence="2">HIS016</strain>
    </source>
</reference>
<gene>
    <name evidence="2" type="ORF">CspeluHIS016_0200230</name>
</gene>
<dbReference type="AlphaFoldDB" id="A0AAD3YAL0"/>
<sequence length="214" mass="22818">MTRLNLTIRPRTPGDIPALCDLLVKQRPATGYPEIWPLPMPLPDFLQRDHEDGAWVALLNGSIVGHIATACVVEPSGPDGKGAPGRSGSTAGLGSAWADAYGCATERLRCIGTLFADAEYAGAGIGSALLRVATEDVVGRDLLPVLDCIKAKGHVVEFYKRRGWVVVAEQRAPWSPDERIDVVLMIQPVLKPLKADAISKTQGTATDPSVEVMA</sequence>
<reference evidence="2" key="1">
    <citation type="journal article" date="2023" name="BMC Genomics">
        <title>Chromosome-level genome assemblies of Cutaneotrichosporon spp. (Trichosporonales, Basidiomycota) reveal imbalanced evolution between nucleotide sequences and chromosome synteny.</title>
        <authorList>
            <person name="Kobayashi Y."/>
            <person name="Kayamori A."/>
            <person name="Aoki K."/>
            <person name="Shiwa Y."/>
            <person name="Matsutani M."/>
            <person name="Fujita N."/>
            <person name="Sugita T."/>
            <person name="Iwasaki W."/>
            <person name="Tanaka N."/>
            <person name="Takashima M."/>
        </authorList>
    </citation>
    <scope>NUCLEOTIDE SEQUENCE</scope>
    <source>
        <strain evidence="2">HIS016</strain>
    </source>
</reference>
<feature type="domain" description="N-acetyltransferase" evidence="1">
    <location>
        <begin position="6"/>
        <end position="190"/>
    </location>
</feature>
<evidence type="ECO:0000313" key="3">
    <source>
        <dbReference type="Proteomes" id="UP001222932"/>
    </source>
</evidence>
<keyword evidence="3" id="KW-1185">Reference proteome</keyword>